<dbReference type="STRING" id="629680.SAMN04489751_0616"/>
<gene>
    <name evidence="1" type="ORF">SAMN04489751_0616</name>
</gene>
<dbReference type="AlphaFoldDB" id="A0A1H1MCZ6"/>
<reference evidence="1" key="1">
    <citation type="submission" date="2016-10" db="EMBL/GenBank/DDBJ databases">
        <authorList>
            <person name="Varghese N."/>
            <person name="Submissions S."/>
        </authorList>
    </citation>
    <scope>NUCLEOTIDE SEQUENCE [LARGE SCALE GENOMIC DNA]</scope>
    <source>
        <strain evidence="1">DSM 22082</strain>
    </source>
</reference>
<organism evidence="1 2">
    <name type="scientific">Brevibacterium sandarakinum</name>
    <dbReference type="NCBI Taxonomy" id="629680"/>
    <lineage>
        <taxon>Bacteria</taxon>
        <taxon>Bacillati</taxon>
        <taxon>Actinomycetota</taxon>
        <taxon>Actinomycetes</taxon>
        <taxon>Micrococcales</taxon>
        <taxon>Brevibacteriaceae</taxon>
        <taxon>Brevibacterium</taxon>
    </lineage>
</organism>
<name>A0A1H1MCZ6_BRESA</name>
<evidence type="ECO:0000313" key="1">
    <source>
        <dbReference type="EMBL" id="SDR84638.1"/>
    </source>
</evidence>
<evidence type="ECO:0000313" key="2">
    <source>
        <dbReference type="Proteomes" id="UP000199700"/>
    </source>
</evidence>
<keyword evidence="2" id="KW-1185">Reference proteome</keyword>
<protein>
    <submittedName>
        <fullName evidence="1">Uncharacterized protein</fullName>
    </submittedName>
</protein>
<dbReference type="EMBL" id="LT629739">
    <property type="protein sequence ID" value="SDR84638.1"/>
    <property type="molecule type" value="Genomic_DNA"/>
</dbReference>
<dbReference type="Proteomes" id="UP000199700">
    <property type="component" value="Chromosome"/>
</dbReference>
<proteinExistence type="predicted"/>
<accession>A0A1H1MCZ6</accession>
<sequence>MAELSTPIGGWHTVVFSDHNLSAIPPPGKAE</sequence>